<name>A0A1B0A1G0_GLOPL</name>
<accession>A0A1B0A1G0</accession>
<evidence type="ECO:0000313" key="2">
    <source>
        <dbReference type="Proteomes" id="UP000092445"/>
    </source>
</evidence>
<reference evidence="1" key="2">
    <citation type="submission" date="2020-05" db="UniProtKB">
        <authorList>
            <consortium name="EnsemblMetazoa"/>
        </authorList>
    </citation>
    <scope>IDENTIFICATION</scope>
    <source>
        <strain evidence="1">IAEA</strain>
    </source>
</reference>
<organism evidence="1 2">
    <name type="scientific">Glossina pallidipes</name>
    <name type="common">Tsetse fly</name>
    <dbReference type="NCBI Taxonomy" id="7398"/>
    <lineage>
        <taxon>Eukaryota</taxon>
        <taxon>Metazoa</taxon>
        <taxon>Ecdysozoa</taxon>
        <taxon>Arthropoda</taxon>
        <taxon>Hexapoda</taxon>
        <taxon>Insecta</taxon>
        <taxon>Pterygota</taxon>
        <taxon>Neoptera</taxon>
        <taxon>Endopterygota</taxon>
        <taxon>Diptera</taxon>
        <taxon>Brachycera</taxon>
        <taxon>Muscomorpha</taxon>
        <taxon>Hippoboscoidea</taxon>
        <taxon>Glossinidae</taxon>
        <taxon>Glossina</taxon>
    </lineage>
</organism>
<evidence type="ECO:0000313" key="1">
    <source>
        <dbReference type="EnsemblMetazoa" id="GPAI031543-PA"/>
    </source>
</evidence>
<keyword evidence="2" id="KW-1185">Reference proteome</keyword>
<sequence length="104" mass="11914">MMSISDETIALQPKKKTNETLRSMAGKVMENGYQLFKEKRSHQHEMIIKRFFEGFTNNSSVGLKPEAWKLQLIALLKKFIVTESLISPGMAWLEAKRNSGRLLS</sequence>
<protein>
    <submittedName>
        <fullName evidence="1">Uncharacterized protein</fullName>
    </submittedName>
</protein>
<dbReference type="AlphaFoldDB" id="A0A1B0A1G0"/>
<proteinExistence type="predicted"/>
<dbReference type="EnsemblMetazoa" id="GPAI031543-RA">
    <property type="protein sequence ID" value="GPAI031543-PA"/>
    <property type="gene ID" value="GPAI031543"/>
</dbReference>
<reference evidence="2" key="1">
    <citation type="submission" date="2014-03" db="EMBL/GenBank/DDBJ databases">
        <authorList>
            <person name="Aksoy S."/>
            <person name="Warren W."/>
            <person name="Wilson R.K."/>
        </authorList>
    </citation>
    <scope>NUCLEOTIDE SEQUENCE [LARGE SCALE GENOMIC DNA]</scope>
    <source>
        <strain evidence="2">IAEA</strain>
    </source>
</reference>
<dbReference type="VEuPathDB" id="VectorBase:GPAI031543"/>
<dbReference type="Proteomes" id="UP000092445">
    <property type="component" value="Unassembled WGS sequence"/>
</dbReference>